<organism evidence="2 3">
    <name type="scientific">Salinicoccus sesuvii</name>
    <dbReference type="NCBI Taxonomy" id="868281"/>
    <lineage>
        <taxon>Bacteria</taxon>
        <taxon>Bacillati</taxon>
        <taxon>Bacillota</taxon>
        <taxon>Bacilli</taxon>
        <taxon>Bacillales</taxon>
        <taxon>Staphylococcaceae</taxon>
        <taxon>Salinicoccus</taxon>
    </lineage>
</organism>
<evidence type="ECO:0000259" key="1">
    <source>
        <dbReference type="Pfam" id="PF01323"/>
    </source>
</evidence>
<dbReference type="SUPFAM" id="SSF52833">
    <property type="entry name" value="Thioredoxin-like"/>
    <property type="match status" value="1"/>
</dbReference>
<dbReference type="PANTHER" id="PTHR13887">
    <property type="entry name" value="GLUTATHIONE S-TRANSFERASE KAPPA"/>
    <property type="match status" value="1"/>
</dbReference>
<dbReference type="EMBL" id="JBHRVQ010000001">
    <property type="protein sequence ID" value="MFC3389515.1"/>
    <property type="molecule type" value="Genomic_DNA"/>
</dbReference>
<dbReference type="CDD" id="cd03024">
    <property type="entry name" value="DsbA_FrnE"/>
    <property type="match status" value="1"/>
</dbReference>
<comment type="caution">
    <text evidence="2">The sequence shown here is derived from an EMBL/GenBank/DDBJ whole genome shotgun (WGS) entry which is preliminary data.</text>
</comment>
<gene>
    <name evidence="2" type="ORF">ACFOEO_13070</name>
</gene>
<dbReference type="InterPro" id="IPR001853">
    <property type="entry name" value="DSBA-like_thioredoxin_dom"/>
</dbReference>
<dbReference type="RefSeq" id="WP_380656810.1">
    <property type="nucleotide sequence ID" value="NZ_JBHRVQ010000001.1"/>
</dbReference>
<dbReference type="PANTHER" id="PTHR13887:SF41">
    <property type="entry name" value="THIOREDOXIN SUPERFAMILY PROTEIN"/>
    <property type="match status" value="1"/>
</dbReference>
<feature type="domain" description="DSBA-like thioredoxin" evidence="1">
    <location>
        <begin position="3"/>
        <end position="205"/>
    </location>
</feature>
<protein>
    <submittedName>
        <fullName evidence="2">DsbA family oxidoreductase</fullName>
    </submittedName>
</protein>
<dbReference type="InterPro" id="IPR036249">
    <property type="entry name" value="Thioredoxin-like_sf"/>
</dbReference>
<proteinExistence type="predicted"/>
<dbReference type="Pfam" id="PF01323">
    <property type="entry name" value="DSBA"/>
    <property type="match status" value="1"/>
</dbReference>
<evidence type="ECO:0000313" key="2">
    <source>
        <dbReference type="EMBL" id="MFC3389515.1"/>
    </source>
</evidence>
<dbReference type="Proteomes" id="UP001595637">
    <property type="component" value="Unassembled WGS sequence"/>
</dbReference>
<dbReference type="Gene3D" id="3.40.30.10">
    <property type="entry name" value="Glutaredoxin"/>
    <property type="match status" value="1"/>
</dbReference>
<name>A0ABV7N7E6_9STAP</name>
<keyword evidence="3" id="KW-1185">Reference proteome</keyword>
<sequence>MKIEIWSDVACPFCYIGKRNFETALSQFDEANQVEVIYKSFRLDPTAPKQPEETSVELLAKKYGTSVEEAKQMNVQITEAARAIGLEFNLDTVIPSNTMDAHRLVKLAKTEEKEASALEQLYKAYFIDNRNVADKETLLEIASEIGIETSNVESMLPTDDYKEAVISDHNESKQLGVQGVPYVVFNRKYSVSGAQPAEKFLEALKQVQMEEE</sequence>
<evidence type="ECO:0000313" key="3">
    <source>
        <dbReference type="Proteomes" id="UP001595637"/>
    </source>
</evidence>
<reference evidence="3" key="1">
    <citation type="journal article" date="2019" name="Int. J. Syst. Evol. Microbiol.">
        <title>The Global Catalogue of Microorganisms (GCM) 10K type strain sequencing project: providing services to taxonomists for standard genome sequencing and annotation.</title>
        <authorList>
            <consortium name="The Broad Institute Genomics Platform"/>
            <consortium name="The Broad Institute Genome Sequencing Center for Infectious Disease"/>
            <person name="Wu L."/>
            <person name="Ma J."/>
        </authorList>
    </citation>
    <scope>NUCLEOTIDE SEQUENCE [LARGE SCALE GENOMIC DNA]</scope>
    <source>
        <strain evidence="3">CCM 7756</strain>
    </source>
</reference>
<accession>A0ABV7N7E6</accession>